<dbReference type="Proteomes" id="UP000023152">
    <property type="component" value="Unassembled WGS sequence"/>
</dbReference>
<dbReference type="InterPro" id="IPR002498">
    <property type="entry name" value="PInositol-4-P-4/5-kinase_core"/>
</dbReference>
<sequence>LAFQEFKVSAEYDPIKDKPAHKNTDDHKRDLAADVDRPFDKIRPSEHREKKSPLLRVHKDPSLHDKGKGEEKDKDKDENKEQPPKRDELTDSRPLLSISKKGAETKKPQVPMVAYAPHVFRYLRTQVYGIDDTTYLKAIYDSSSSIDEATQGKFSEGKSGAFFFFTHSWTYLIKTVTVNEASLLLEILPSLVEHFETNEDTLISRYFGLYSIRMYGVQIYFMVLENIFLPVPPAEMYDIKGSWVDRHTNHFVESGKLMKDEDLHKSLRLASDASRDLAHQ</sequence>
<name>X6MT73_RETFI</name>
<proteinExistence type="predicted"/>
<dbReference type="GO" id="GO:0005886">
    <property type="term" value="C:plasma membrane"/>
    <property type="evidence" value="ECO:0007669"/>
    <property type="project" value="TreeGrafter"/>
</dbReference>
<organism evidence="4 5">
    <name type="scientific">Reticulomyxa filosa</name>
    <dbReference type="NCBI Taxonomy" id="46433"/>
    <lineage>
        <taxon>Eukaryota</taxon>
        <taxon>Sar</taxon>
        <taxon>Rhizaria</taxon>
        <taxon>Retaria</taxon>
        <taxon>Foraminifera</taxon>
        <taxon>Monothalamids</taxon>
        <taxon>Reticulomyxidae</taxon>
        <taxon>Reticulomyxa</taxon>
    </lineage>
</organism>
<dbReference type="PROSITE" id="PS51455">
    <property type="entry name" value="PIPK"/>
    <property type="match status" value="1"/>
</dbReference>
<reference evidence="4 5" key="1">
    <citation type="journal article" date="2013" name="Curr. Biol.">
        <title>The Genome of the Foraminiferan Reticulomyxa filosa.</title>
        <authorList>
            <person name="Glockner G."/>
            <person name="Hulsmann N."/>
            <person name="Schleicher M."/>
            <person name="Noegel A.A."/>
            <person name="Eichinger L."/>
            <person name="Gallinger C."/>
            <person name="Pawlowski J."/>
            <person name="Sierra R."/>
            <person name="Euteneuer U."/>
            <person name="Pillet L."/>
            <person name="Moustafa A."/>
            <person name="Platzer M."/>
            <person name="Groth M."/>
            <person name="Szafranski K."/>
            <person name="Schliwa M."/>
        </authorList>
    </citation>
    <scope>NUCLEOTIDE SEQUENCE [LARGE SCALE GENOMIC DNA]</scope>
</reference>
<evidence type="ECO:0000256" key="1">
    <source>
        <dbReference type="PROSITE-ProRule" id="PRU00781"/>
    </source>
</evidence>
<dbReference type="PANTHER" id="PTHR23086:SF8">
    <property type="entry name" value="PHOSPHATIDYLINOSITOL 5-PHOSPHATE 4-KINASE, ISOFORM A"/>
    <property type="match status" value="1"/>
</dbReference>
<dbReference type="OrthoDB" id="70770at2759"/>
<evidence type="ECO:0000313" key="4">
    <source>
        <dbReference type="EMBL" id="ETO17029.1"/>
    </source>
</evidence>
<dbReference type="CDD" id="cd00139">
    <property type="entry name" value="PIPKc"/>
    <property type="match status" value="1"/>
</dbReference>
<feature type="compositionally biased region" description="Basic and acidic residues" evidence="2">
    <location>
        <begin position="8"/>
        <end position="91"/>
    </location>
</feature>
<dbReference type="EMBL" id="ASPP01017428">
    <property type="protein sequence ID" value="ETO17029.1"/>
    <property type="molecule type" value="Genomic_DNA"/>
</dbReference>
<keyword evidence="1" id="KW-0808">Transferase</keyword>
<dbReference type="Pfam" id="PF01504">
    <property type="entry name" value="PIP5K"/>
    <property type="match status" value="1"/>
</dbReference>
<keyword evidence="1" id="KW-0547">Nucleotide-binding</keyword>
<feature type="region of interest" description="Disordered" evidence="2">
    <location>
        <begin position="1"/>
        <end position="108"/>
    </location>
</feature>
<dbReference type="SUPFAM" id="SSF56104">
    <property type="entry name" value="SAICAR synthase-like"/>
    <property type="match status" value="1"/>
</dbReference>
<evidence type="ECO:0000313" key="5">
    <source>
        <dbReference type="Proteomes" id="UP000023152"/>
    </source>
</evidence>
<keyword evidence="1" id="KW-0418">Kinase</keyword>
<dbReference type="InterPro" id="IPR027484">
    <property type="entry name" value="PInositol-4-P-5-kinase_N"/>
</dbReference>
<dbReference type="Gene3D" id="3.30.800.10">
    <property type="entry name" value="Phosphatidylinositol Phosphate Kinase II Beta"/>
    <property type="match status" value="1"/>
</dbReference>
<accession>X6MT73</accession>
<dbReference type="GO" id="GO:0005524">
    <property type="term" value="F:ATP binding"/>
    <property type="evidence" value="ECO:0007669"/>
    <property type="project" value="UniProtKB-UniRule"/>
</dbReference>
<feature type="non-terminal residue" evidence="4">
    <location>
        <position position="280"/>
    </location>
</feature>
<protein>
    <recommendedName>
        <fullName evidence="3">PIPK domain-containing protein</fullName>
    </recommendedName>
</protein>
<feature type="domain" description="PIPK" evidence="3">
    <location>
        <begin position="47"/>
        <end position="280"/>
    </location>
</feature>
<gene>
    <name evidence="4" type="ORF">RFI_20308</name>
</gene>
<keyword evidence="1" id="KW-0067">ATP-binding</keyword>
<evidence type="ECO:0000259" key="3">
    <source>
        <dbReference type="PROSITE" id="PS51455"/>
    </source>
</evidence>
<dbReference type="PANTHER" id="PTHR23086">
    <property type="entry name" value="PHOSPHATIDYLINOSITOL-4-PHOSPHATE 5-KINASE"/>
    <property type="match status" value="1"/>
</dbReference>
<dbReference type="GO" id="GO:0046854">
    <property type="term" value="P:phosphatidylinositol phosphate biosynthetic process"/>
    <property type="evidence" value="ECO:0007669"/>
    <property type="project" value="TreeGrafter"/>
</dbReference>
<dbReference type="GO" id="GO:0016308">
    <property type="term" value="F:1-phosphatidylinositol-4-phosphate 5-kinase activity"/>
    <property type="evidence" value="ECO:0007669"/>
    <property type="project" value="TreeGrafter"/>
</dbReference>
<dbReference type="AlphaFoldDB" id="X6MT73"/>
<evidence type="ECO:0000256" key="2">
    <source>
        <dbReference type="SAM" id="MobiDB-lite"/>
    </source>
</evidence>
<feature type="non-terminal residue" evidence="4">
    <location>
        <position position="1"/>
    </location>
</feature>
<dbReference type="InterPro" id="IPR023610">
    <property type="entry name" value="PInositol-4/5-P-5/4-kinase"/>
</dbReference>
<comment type="caution">
    <text evidence="4">The sequence shown here is derived from an EMBL/GenBank/DDBJ whole genome shotgun (WGS) entry which is preliminary data.</text>
</comment>
<dbReference type="SMART" id="SM00330">
    <property type="entry name" value="PIPKc"/>
    <property type="match status" value="1"/>
</dbReference>
<keyword evidence="5" id="KW-1185">Reference proteome</keyword>